<gene>
    <name evidence="1" type="ORF">JCR33_07750</name>
</gene>
<organism evidence="1 2">
    <name type="scientific">Acuticoccus mangrovi</name>
    <dbReference type="NCBI Taxonomy" id="2796142"/>
    <lineage>
        <taxon>Bacteria</taxon>
        <taxon>Pseudomonadati</taxon>
        <taxon>Pseudomonadota</taxon>
        <taxon>Alphaproteobacteria</taxon>
        <taxon>Hyphomicrobiales</taxon>
        <taxon>Amorphaceae</taxon>
        <taxon>Acuticoccus</taxon>
    </lineage>
</organism>
<dbReference type="Proteomes" id="UP000609531">
    <property type="component" value="Unassembled WGS sequence"/>
</dbReference>
<dbReference type="AlphaFoldDB" id="A0A934MCS0"/>
<sequence>MSLDLLPTVLDRLLPGDDELGWPSASDIELPRKALKLAAERDATGALETLLAKLPGDFATLEEAGQVAALEALEGADPDGFATLILYAYGAYYTDAGVRCVVEARTGYPARPPQPKGYALPPFDESLLATVRQRAPFWRKVEG</sequence>
<evidence type="ECO:0008006" key="3">
    <source>
        <dbReference type="Google" id="ProtNLM"/>
    </source>
</evidence>
<keyword evidence="2" id="KW-1185">Reference proteome</keyword>
<protein>
    <recommendedName>
        <fullName evidence="3">Gluconate 2-dehydrogenase subunit 3 family protein</fullName>
    </recommendedName>
</protein>
<comment type="caution">
    <text evidence="1">The sequence shown here is derived from an EMBL/GenBank/DDBJ whole genome shotgun (WGS) entry which is preliminary data.</text>
</comment>
<evidence type="ECO:0000313" key="1">
    <source>
        <dbReference type="EMBL" id="MBJ3775572.1"/>
    </source>
</evidence>
<evidence type="ECO:0000313" key="2">
    <source>
        <dbReference type="Proteomes" id="UP000609531"/>
    </source>
</evidence>
<accession>A0A934MCS0</accession>
<name>A0A934MCS0_9HYPH</name>
<reference evidence="1" key="1">
    <citation type="submission" date="2020-12" db="EMBL/GenBank/DDBJ databases">
        <title>Bacterial taxonomy.</title>
        <authorList>
            <person name="Pan X."/>
        </authorList>
    </citation>
    <scope>NUCLEOTIDE SEQUENCE</scope>
    <source>
        <strain evidence="1">B2012</strain>
    </source>
</reference>
<dbReference type="RefSeq" id="WP_198881455.1">
    <property type="nucleotide sequence ID" value="NZ_JAEKJA010000005.1"/>
</dbReference>
<dbReference type="EMBL" id="JAEKJA010000005">
    <property type="protein sequence ID" value="MBJ3775572.1"/>
    <property type="molecule type" value="Genomic_DNA"/>
</dbReference>
<proteinExistence type="predicted"/>